<organism evidence="1">
    <name type="scientific">Gibberella zeae (strain ATCC MYA-4620 / CBS 123657 / FGSC 9075 / NRRL 31084 / PH-1)</name>
    <name type="common">Wheat head blight fungus</name>
    <name type="synonym">Fusarium graminearum</name>
    <dbReference type="NCBI Taxonomy" id="229533"/>
    <lineage>
        <taxon>Eukaryota</taxon>
        <taxon>Fungi</taxon>
        <taxon>Dikarya</taxon>
        <taxon>Ascomycota</taxon>
        <taxon>Pezizomycotina</taxon>
        <taxon>Sordariomycetes</taxon>
        <taxon>Hypocreomycetidae</taxon>
        <taxon>Hypocreales</taxon>
        <taxon>Nectriaceae</taxon>
        <taxon>Fusarium</taxon>
    </lineage>
</organism>
<proteinExistence type="predicted"/>
<dbReference type="EMBL" id="HG970332">
    <property type="status" value="NOT_ANNOTATED_CDS"/>
    <property type="molecule type" value="Genomic_DNA"/>
</dbReference>
<dbReference type="PANTHER" id="PTHR34129">
    <property type="entry name" value="BLR1139 PROTEIN"/>
    <property type="match status" value="1"/>
</dbReference>
<dbReference type="PANTHER" id="PTHR34129:SF1">
    <property type="entry name" value="DUF952 DOMAIN-CONTAINING PROTEIN"/>
    <property type="match status" value="1"/>
</dbReference>
<evidence type="ECO:0008006" key="2">
    <source>
        <dbReference type="Google" id="ProtNLM"/>
    </source>
</evidence>
<accession>A0A0E0RWC8</accession>
<dbReference type="EnsemblFungi" id="CEF75553">
    <property type="protein sequence ID" value="CEF75553"/>
    <property type="gene ID" value="FGRRES_13717_M"/>
</dbReference>
<dbReference type="Gene3D" id="3.20.170.20">
    <property type="entry name" value="Protein of unknown function DUF952"/>
    <property type="match status" value="1"/>
</dbReference>
<reference evidence="1" key="1">
    <citation type="journal article" date="2007" name="Science">
        <title>The Fusarium graminearum genome reveals a link between localized polymorphism and pathogen specialization.</title>
        <authorList>
            <person name="Cuomo C.A."/>
            <person name="Gueldener U."/>
            <person name="Xu J.-R."/>
            <person name="Trail F."/>
            <person name="Turgeon B.G."/>
            <person name="Di Pietro A."/>
            <person name="Walton J.D."/>
            <person name="Ma L.-J."/>
            <person name="Baker S.E."/>
            <person name="Rep M."/>
            <person name="Adam G."/>
            <person name="Antoniw J."/>
            <person name="Baldwin T."/>
            <person name="Calvo S.E."/>
            <person name="Chang Y.-L."/>
            <person name="DeCaprio D."/>
            <person name="Gale L.R."/>
            <person name="Gnerre S."/>
            <person name="Goswami R.S."/>
            <person name="Hammond-Kosack K."/>
            <person name="Harris L.J."/>
            <person name="Hilburn K."/>
            <person name="Kennell J.C."/>
            <person name="Kroken S."/>
            <person name="Magnuson J.K."/>
            <person name="Mannhaupt G."/>
            <person name="Mauceli E.W."/>
            <person name="Mewes H.-W."/>
            <person name="Mitterbauer R."/>
            <person name="Muehlbauer G."/>
            <person name="Muensterkoetter M."/>
            <person name="Nelson D."/>
            <person name="O'Donnell K."/>
            <person name="Ouellet T."/>
            <person name="Qi W."/>
            <person name="Quesneville H."/>
            <person name="Roncero M.I.G."/>
            <person name="Seong K.-Y."/>
            <person name="Tetko I.V."/>
            <person name="Urban M."/>
            <person name="Waalwijk C."/>
            <person name="Ward T.J."/>
            <person name="Yao J."/>
            <person name="Birren B.W."/>
            <person name="Kistler H.C."/>
        </authorList>
    </citation>
    <scope>NUCLEOTIDE SEQUENCE [LARGE SCALE GENOMIC DNA]</scope>
    <source>
        <strain evidence="1">PH-1 / ATCC MYA-4620 / FGSC 9075 / NRRL 31084</strain>
    </source>
</reference>
<dbReference type="SUPFAM" id="SSF56399">
    <property type="entry name" value="ADP-ribosylation"/>
    <property type="match status" value="1"/>
</dbReference>
<sequence>MHSPSLNWLFKMSSESPPKYIYKIIPSPPEDPFPKELPLSELDRNDGFVHLSTSSQVPKTADLFFTKASSLWIIKLEYAQFATDSMKWEGGYPHLYGNFGAKNVDSVEKFIREQDQTWGQVMEKSSWLQ</sequence>
<dbReference type="AlphaFoldDB" id="A0A098D9D1"/>
<dbReference type="InterPro" id="IPR009297">
    <property type="entry name" value="DUF952"/>
</dbReference>
<protein>
    <recommendedName>
        <fullName evidence="2">DUF952 domain-containing protein</fullName>
    </recommendedName>
</protein>
<name>A0A098D9D1_GIBZE</name>
<reference evidence="1" key="2">
    <citation type="journal article" date="2010" name="Nature">
        <title>Comparative genomics reveals mobile pathogenicity chromosomes in Fusarium.</title>
        <authorList>
            <person name="Ma L.J."/>
            <person name="van der Does H.C."/>
            <person name="Borkovich K.A."/>
            <person name="Coleman J.J."/>
            <person name="Daboussi M.J."/>
            <person name="Di Pietro A."/>
            <person name="Dufresne M."/>
            <person name="Freitag M."/>
            <person name="Grabherr M."/>
            <person name="Henrissat B."/>
            <person name="Houterman P.M."/>
            <person name="Kang S."/>
            <person name="Shim W.B."/>
            <person name="Woloshuk C."/>
            <person name="Xie X."/>
            <person name="Xu J.R."/>
            <person name="Antoniw J."/>
            <person name="Baker S.E."/>
            <person name="Bluhm B.H."/>
            <person name="Breakspear A."/>
            <person name="Brown D.W."/>
            <person name="Butchko R.A."/>
            <person name="Chapman S."/>
            <person name="Coulson R."/>
            <person name="Coutinho P.M."/>
            <person name="Danchin E.G."/>
            <person name="Diener A."/>
            <person name="Gale L.R."/>
            <person name="Gardiner D.M."/>
            <person name="Goff S."/>
            <person name="Hammond-Kosack K.E."/>
            <person name="Hilburn K."/>
            <person name="Hua-Van A."/>
            <person name="Jonkers W."/>
            <person name="Kazan K."/>
            <person name="Kodira C.D."/>
            <person name="Koehrsen M."/>
            <person name="Kumar L."/>
            <person name="Lee Y.H."/>
            <person name="Li L."/>
            <person name="Manners J.M."/>
            <person name="Miranda-Saavedra D."/>
            <person name="Mukherjee M."/>
            <person name="Park G."/>
            <person name="Park J."/>
            <person name="Park S.Y."/>
            <person name="Proctor R.H."/>
            <person name="Regev A."/>
            <person name="Ruiz-Roldan M.C."/>
            <person name="Sain D."/>
            <person name="Sakthikumar S."/>
            <person name="Sykes S."/>
            <person name="Schwartz D.C."/>
            <person name="Turgeon B.G."/>
            <person name="Wapinski I."/>
            <person name="Yoder O."/>
            <person name="Young S."/>
            <person name="Zeng Q."/>
            <person name="Zhou S."/>
            <person name="Galagan J."/>
            <person name="Cuomo C.A."/>
            <person name="Kistler H.C."/>
            <person name="Rep M."/>
        </authorList>
    </citation>
    <scope>GENOME REANNOTATION</scope>
    <source>
        <strain evidence="1">PH-1 / ATCC MYA-4620 / FGSC 9075 / NRRL 31084</strain>
    </source>
</reference>
<accession>A0A098D9D1</accession>
<reference evidence="1" key="3">
    <citation type="submission" date="2017-01" db="UniProtKB">
        <authorList>
            <consortium name="EnsemblFungi"/>
        </authorList>
    </citation>
    <scope>IDENTIFICATION</scope>
    <source>
        <strain evidence="1">PH-1 / ATCC MYA-4620 / FGSC 9075 / NRRL 31084</strain>
    </source>
</reference>
<dbReference type="Pfam" id="PF06108">
    <property type="entry name" value="DUF952"/>
    <property type="match status" value="1"/>
</dbReference>
<evidence type="ECO:0000313" key="1">
    <source>
        <dbReference type="EnsemblFungi" id="CEF75553"/>
    </source>
</evidence>